<dbReference type="Proteomes" id="UP000046373">
    <property type="component" value="Unassembled WGS sequence"/>
</dbReference>
<sequence>MIMKVIFLDEAARSSVTHPVSADDQARDPVAVKREGHIALAVETVAGHGDVGMVDAVALCDANDAKIGLDADIVRLVPPRNPVAAVEITAPVAQKGIVGEGSQKGFAITGVGGFDKAADRIRCGH</sequence>
<dbReference type="EMBL" id="CCNB01000043">
    <property type="protein sequence ID" value="CDX43709.1"/>
    <property type="molecule type" value="Genomic_DNA"/>
</dbReference>
<gene>
    <name evidence="1" type="ORF">MPLDJ20_60328</name>
</gene>
<name>A0A090FIJ1_MESPL</name>
<evidence type="ECO:0000313" key="1">
    <source>
        <dbReference type="EMBL" id="CDX43709.1"/>
    </source>
</evidence>
<dbReference type="AlphaFoldDB" id="A0A090FIJ1"/>
<accession>A0A090FIJ1</accession>
<reference evidence="1 2" key="1">
    <citation type="submission" date="2014-08" db="EMBL/GenBank/DDBJ databases">
        <authorList>
            <person name="Moulin Lionel"/>
        </authorList>
    </citation>
    <scope>NUCLEOTIDE SEQUENCE [LARGE SCALE GENOMIC DNA]</scope>
</reference>
<protein>
    <submittedName>
        <fullName evidence="1">Uncharacterized protein</fullName>
    </submittedName>
</protein>
<proteinExistence type="predicted"/>
<organism evidence="1 2">
    <name type="scientific">Mesorhizobium plurifarium</name>
    <dbReference type="NCBI Taxonomy" id="69974"/>
    <lineage>
        <taxon>Bacteria</taxon>
        <taxon>Pseudomonadati</taxon>
        <taxon>Pseudomonadota</taxon>
        <taxon>Alphaproteobacteria</taxon>
        <taxon>Hyphomicrobiales</taxon>
        <taxon>Phyllobacteriaceae</taxon>
        <taxon>Mesorhizobium</taxon>
    </lineage>
</organism>
<evidence type="ECO:0000313" key="2">
    <source>
        <dbReference type="Proteomes" id="UP000046373"/>
    </source>
</evidence>